<dbReference type="AlphaFoldDB" id="A0AAD7A8F5"/>
<name>A0AAD7A8F5_9AGAR</name>
<accession>A0AAD7A8F5</accession>
<keyword evidence="3" id="KW-1185">Reference proteome</keyword>
<feature type="compositionally biased region" description="Polar residues" evidence="1">
    <location>
        <begin position="231"/>
        <end position="244"/>
    </location>
</feature>
<feature type="compositionally biased region" description="Polar residues" evidence="1">
    <location>
        <begin position="203"/>
        <end position="220"/>
    </location>
</feature>
<feature type="compositionally biased region" description="Polar residues" evidence="1">
    <location>
        <begin position="1"/>
        <end position="24"/>
    </location>
</feature>
<protein>
    <submittedName>
        <fullName evidence="2">Uncharacterized protein</fullName>
    </submittedName>
</protein>
<dbReference type="Proteomes" id="UP001218218">
    <property type="component" value="Unassembled WGS sequence"/>
</dbReference>
<evidence type="ECO:0000313" key="2">
    <source>
        <dbReference type="EMBL" id="KAJ7352039.1"/>
    </source>
</evidence>
<comment type="caution">
    <text evidence="2">The sequence shown here is derived from an EMBL/GenBank/DDBJ whole genome shotgun (WGS) entry which is preliminary data.</text>
</comment>
<evidence type="ECO:0000256" key="1">
    <source>
        <dbReference type="SAM" id="MobiDB-lite"/>
    </source>
</evidence>
<evidence type="ECO:0000313" key="3">
    <source>
        <dbReference type="Proteomes" id="UP001218218"/>
    </source>
</evidence>
<proteinExistence type="predicted"/>
<sequence length="484" mass="53342">MSKSESSAVTNASGHASAKLQTKPMTAMSAYHPLLKSSRGRTLWPDQRPLPSNNAHEIPLDQRLDDYAFSRTRQRTSSVTSVETIRLKVKPRAADALLKPKLPLADPTITKHSTRKRSHSATSPEVDSDDSGALQTGPRVRQRRDSSFKSSAAPSDVGEQLRGILKAKMPTGASASKLKEKLTPPQAPEESDLPRELRPCPTRPSSSVANISKTENNTARSPPVAFPSKDTAGTTPTRSKTSPLVSDLPAPFKTLPFQSLSTNTESRRTAPIRLPIPGARLNKYGCYELSASEFELAVTFPSSSKSNFEVWDQEDELFLIGPLSLHLTLKDPAKWDGLPVSHPDVYVVDINCTSTSIVDPTYPYCVASAAENNKYSVRYDGAKMRTPVGKDLVLDPGRGIAIDTLWFRTEMSIQAQGHGSSSHTSRRGWEMKFFVPIATRLFEKRETRAFQVDGLVSVWGEQLETKAATMSVSHLMREREMVRR</sequence>
<reference evidence="2" key="1">
    <citation type="submission" date="2023-03" db="EMBL/GenBank/DDBJ databases">
        <title>Massive genome expansion in bonnet fungi (Mycena s.s.) driven by repeated elements and novel gene families across ecological guilds.</title>
        <authorList>
            <consortium name="Lawrence Berkeley National Laboratory"/>
            <person name="Harder C.B."/>
            <person name="Miyauchi S."/>
            <person name="Viragh M."/>
            <person name="Kuo A."/>
            <person name="Thoen E."/>
            <person name="Andreopoulos B."/>
            <person name="Lu D."/>
            <person name="Skrede I."/>
            <person name="Drula E."/>
            <person name="Henrissat B."/>
            <person name="Morin E."/>
            <person name="Kohler A."/>
            <person name="Barry K."/>
            <person name="LaButti K."/>
            <person name="Morin E."/>
            <person name="Salamov A."/>
            <person name="Lipzen A."/>
            <person name="Mereny Z."/>
            <person name="Hegedus B."/>
            <person name="Baldrian P."/>
            <person name="Stursova M."/>
            <person name="Weitz H."/>
            <person name="Taylor A."/>
            <person name="Grigoriev I.V."/>
            <person name="Nagy L.G."/>
            <person name="Martin F."/>
            <person name="Kauserud H."/>
        </authorList>
    </citation>
    <scope>NUCLEOTIDE SEQUENCE</scope>
    <source>
        <strain evidence="2">CBHHK002</strain>
    </source>
</reference>
<feature type="region of interest" description="Disordered" evidence="1">
    <location>
        <begin position="105"/>
        <end position="247"/>
    </location>
</feature>
<feature type="region of interest" description="Disordered" evidence="1">
    <location>
        <begin position="1"/>
        <end position="59"/>
    </location>
</feature>
<organism evidence="2 3">
    <name type="scientific">Mycena albidolilacea</name>
    <dbReference type="NCBI Taxonomy" id="1033008"/>
    <lineage>
        <taxon>Eukaryota</taxon>
        <taxon>Fungi</taxon>
        <taxon>Dikarya</taxon>
        <taxon>Basidiomycota</taxon>
        <taxon>Agaricomycotina</taxon>
        <taxon>Agaricomycetes</taxon>
        <taxon>Agaricomycetidae</taxon>
        <taxon>Agaricales</taxon>
        <taxon>Marasmiineae</taxon>
        <taxon>Mycenaceae</taxon>
        <taxon>Mycena</taxon>
    </lineage>
</organism>
<gene>
    <name evidence="2" type="ORF">DFH08DRAFT_78185</name>
</gene>
<dbReference type="EMBL" id="JARIHO010000012">
    <property type="protein sequence ID" value="KAJ7352039.1"/>
    <property type="molecule type" value="Genomic_DNA"/>
</dbReference>